<evidence type="ECO:0000256" key="6">
    <source>
        <dbReference type="ARBA" id="ARBA00023054"/>
    </source>
</evidence>
<evidence type="ECO:0000256" key="3">
    <source>
        <dbReference type="ARBA" id="ARBA00022448"/>
    </source>
</evidence>
<dbReference type="Pfam" id="PF25876">
    <property type="entry name" value="HH_MFP_RND"/>
    <property type="match status" value="1"/>
</dbReference>
<dbReference type="Gene3D" id="2.40.420.20">
    <property type="match status" value="1"/>
</dbReference>
<evidence type="ECO:0000256" key="9">
    <source>
        <dbReference type="SAM" id="Phobius"/>
    </source>
</evidence>
<dbReference type="PANTHER" id="PTHR30469">
    <property type="entry name" value="MULTIDRUG RESISTANCE PROTEIN MDTA"/>
    <property type="match status" value="1"/>
</dbReference>
<keyword evidence="9" id="KW-0812">Transmembrane</keyword>
<keyword evidence="15" id="KW-1185">Reference proteome</keyword>
<dbReference type="RefSeq" id="WP_342321328.1">
    <property type="nucleotide sequence ID" value="NZ_CP151800.1"/>
</dbReference>
<evidence type="ECO:0000259" key="12">
    <source>
        <dbReference type="Pfam" id="PF25944"/>
    </source>
</evidence>
<dbReference type="EMBL" id="CP151800">
    <property type="protein sequence ID" value="WZV96875.1"/>
    <property type="molecule type" value="Genomic_DNA"/>
</dbReference>
<dbReference type="Gene3D" id="2.40.50.100">
    <property type="match status" value="1"/>
</dbReference>
<reference evidence="14 15" key="1">
    <citation type="submission" date="2024-04" db="EMBL/GenBank/DDBJ databases">
        <title>Kosakonia calanthae sp. nov., a halophilic bacterium isolated from leaves of Calanthe tiplacata.</title>
        <authorList>
            <person name="Wu P."/>
        </authorList>
    </citation>
    <scope>NUCLEOTIDE SEQUENCE [LARGE SCALE GENOMIC DNA]</scope>
    <source>
        <strain evidence="14 15">BYX6</strain>
    </source>
</reference>
<organism evidence="14 15">
    <name type="scientific">Kosakonia calanthes</name>
    <dbReference type="NCBI Taxonomy" id="3139408"/>
    <lineage>
        <taxon>Bacteria</taxon>
        <taxon>Pseudomonadati</taxon>
        <taxon>Pseudomonadota</taxon>
        <taxon>Gammaproteobacteria</taxon>
        <taxon>Enterobacterales</taxon>
        <taxon>Enterobacteriaceae</taxon>
        <taxon>Kosakonia</taxon>
    </lineage>
</organism>
<evidence type="ECO:0000256" key="4">
    <source>
        <dbReference type="ARBA" id="ARBA00022475"/>
    </source>
</evidence>
<sequence length="371" mass="40588">MKLKGKRRAGLIVLVVVILLAAFWLWGKLNAPVVQYQTLIVRPGELQQTVLATGKLDALRKVDVGAQVNGQLKTLSVNIGDKVKKDQLLGIIDPDQAENQIKEVDATLMELRAQRRQAQAELKLAQVTLARQQQLVKTNLVSRQDLDTSATDVAVKEAQIGTIDAQIKRNQATLDTAKTNLDYTRILAPMAGEVTQITTLQGQTVIAVQQAPNILTLADMSTMLVKAQVSEADVIHLKSGQKAWFTVLGDPGTRYEGELKDILPTPEKVNDAIFYYARFEVPNPQGVLRLDMTAQVHIQLTGMKNVLTIPLAALGDPVGDNRYKVKVLRNGETREREVTLGARNDTQVVVVKGLDAGDEVVIGELKDGAVQ</sequence>
<evidence type="ECO:0000256" key="8">
    <source>
        <dbReference type="SAM" id="Coils"/>
    </source>
</evidence>
<dbReference type="NCBIfam" id="NF008606">
    <property type="entry name" value="PRK11578.1"/>
    <property type="match status" value="1"/>
</dbReference>
<evidence type="ECO:0000256" key="5">
    <source>
        <dbReference type="ARBA" id="ARBA00022519"/>
    </source>
</evidence>
<dbReference type="InterPro" id="IPR058624">
    <property type="entry name" value="MdtA-like_HH"/>
</dbReference>
<feature type="domain" description="Multidrug resistance protein MdtA-like C-terminal permuted SH3" evidence="13">
    <location>
        <begin position="305"/>
        <end position="366"/>
    </location>
</feature>
<dbReference type="InterPro" id="IPR058623">
    <property type="entry name" value="MacA"/>
</dbReference>
<dbReference type="Gene3D" id="2.40.30.170">
    <property type="match status" value="1"/>
</dbReference>
<dbReference type="InterPro" id="IPR030190">
    <property type="entry name" value="MacA_alpha-hairpin_sf"/>
</dbReference>
<evidence type="ECO:0000256" key="7">
    <source>
        <dbReference type="ARBA" id="ARBA00023136"/>
    </source>
</evidence>
<keyword evidence="6 8" id="KW-0175">Coiled coil</keyword>
<keyword evidence="4" id="KW-1003">Cell membrane</keyword>
<accession>A0ABZ3B0U5</accession>
<dbReference type="InterPro" id="IPR006143">
    <property type="entry name" value="RND_pump_MFP"/>
</dbReference>
<dbReference type="Proteomes" id="UP001466893">
    <property type="component" value="Chromosome"/>
</dbReference>
<keyword evidence="7 9" id="KW-0472">Membrane</keyword>
<evidence type="ECO:0000259" key="11">
    <source>
        <dbReference type="Pfam" id="PF25917"/>
    </source>
</evidence>
<dbReference type="InterPro" id="IPR058627">
    <property type="entry name" value="MdtA-like_C"/>
</dbReference>
<comment type="similarity">
    <text evidence="2">Belongs to the membrane fusion protein (MFP) (TC 8.A.1) family.</text>
</comment>
<feature type="domain" description="Multidrug resistance protein MdtA-like beta-barrel" evidence="12">
    <location>
        <begin position="222"/>
        <end position="301"/>
    </location>
</feature>
<evidence type="ECO:0000313" key="15">
    <source>
        <dbReference type="Proteomes" id="UP001466893"/>
    </source>
</evidence>
<feature type="transmembrane region" description="Helical" evidence="9">
    <location>
        <begin position="9"/>
        <end position="27"/>
    </location>
</feature>
<dbReference type="Pfam" id="PF25967">
    <property type="entry name" value="RND-MFP_C"/>
    <property type="match status" value="1"/>
</dbReference>
<proteinExistence type="inferred from homology"/>
<gene>
    <name evidence="14" type="primary">macA</name>
    <name evidence="14" type="ORF">AAEY27_14455</name>
</gene>
<feature type="domain" description="Multidrug resistance protein MdtA-like alpha-helical hairpin" evidence="10">
    <location>
        <begin position="107"/>
        <end position="184"/>
    </location>
</feature>
<evidence type="ECO:0000259" key="13">
    <source>
        <dbReference type="Pfam" id="PF25967"/>
    </source>
</evidence>
<feature type="domain" description="Multidrug resistance protein MdtA-like barrel-sandwich hybrid" evidence="11">
    <location>
        <begin position="60"/>
        <end position="216"/>
    </location>
</feature>
<dbReference type="NCBIfam" id="TIGR01730">
    <property type="entry name" value="RND_mfp"/>
    <property type="match status" value="1"/>
</dbReference>
<dbReference type="InterPro" id="IPR058626">
    <property type="entry name" value="MdtA-like_b-barrel"/>
</dbReference>
<keyword evidence="9" id="KW-1133">Transmembrane helix</keyword>
<evidence type="ECO:0000256" key="1">
    <source>
        <dbReference type="ARBA" id="ARBA00004236"/>
    </source>
</evidence>
<keyword evidence="5" id="KW-0997">Cell inner membrane</keyword>
<dbReference type="Gene3D" id="6.10.140.1990">
    <property type="match status" value="1"/>
</dbReference>
<evidence type="ECO:0000256" key="2">
    <source>
        <dbReference type="ARBA" id="ARBA00009477"/>
    </source>
</evidence>
<evidence type="ECO:0000313" key="14">
    <source>
        <dbReference type="EMBL" id="WZV96875.1"/>
    </source>
</evidence>
<dbReference type="Pfam" id="PF25944">
    <property type="entry name" value="Beta-barrel_RND"/>
    <property type="match status" value="1"/>
</dbReference>
<dbReference type="PANTHER" id="PTHR30469:SF34">
    <property type="entry name" value="MACROLIDE EXPORT PROTEIN MACA"/>
    <property type="match status" value="1"/>
</dbReference>
<comment type="subcellular location">
    <subcellularLocation>
        <location evidence="1">Cell membrane</location>
    </subcellularLocation>
</comment>
<evidence type="ECO:0000259" key="10">
    <source>
        <dbReference type="Pfam" id="PF25876"/>
    </source>
</evidence>
<name>A0ABZ3B0U5_9ENTR</name>
<protein>
    <submittedName>
        <fullName evidence="14">Macrolide transporter subunit MacA</fullName>
    </submittedName>
</protein>
<dbReference type="InterPro" id="IPR058625">
    <property type="entry name" value="MdtA-like_BSH"/>
</dbReference>
<dbReference type="Pfam" id="PF25917">
    <property type="entry name" value="BSH_RND"/>
    <property type="match status" value="1"/>
</dbReference>
<keyword evidence="3" id="KW-0813">Transport</keyword>
<feature type="coiled-coil region" evidence="8">
    <location>
        <begin position="101"/>
        <end position="135"/>
    </location>
</feature>
<dbReference type="SUPFAM" id="SSF111369">
    <property type="entry name" value="HlyD-like secretion proteins"/>
    <property type="match status" value="1"/>
</dbReference>